<dbReference type="STRING" id="1005928.SAMN04487859_1239"/>
<dbReference type="RefSeq" id="WP_245736455.1">
    <property type="nucleotide sequence ID" value="NZ_FOVP01000023.1"/>
</dbReference>
<reference evidence="2" key="1">
    <citation type="submission" date="2016-10" db="EMBL/GenBank/DDBJ databases">
        <authorList>
            <person name="Varghese N."/>
            <person name="Submissions S."/>
        </authorList>
    </citation>
    <scope>NUCLEOTIDE SEQUENCE [LARGE SCALE GENOMIC DNA]</scope>
    <source>
        <strain evidence="2">DSM 28463</strain>
    </source>
</reference>
<sequence length="203" mass="20265">MSIMKLLQQAQGGQGISQLAAQLGLDEAKANQLTGMLAPVIGSAAKQRAESGGLDSVLGALRGEDQAPMFEDATVAASAAGQQQGLAFLESLMGGQQDAQGLAAEAASRVGVDQSTVAQFLPAIAAMVQGGLQKQMPDSSIDGMMQAFSGGSQGGGLMGMVGGWLGGGKAGAQGGPDLSMLTSMLDADGDGSVLDDVMGKFMR</sequence>
<organism evidence="1 2">
    <name type="scientific">Roseovarius lutimaris</name>
    <dbReference type="NCBI Taxonomy" id="1005928"/>
    <lineage>
        <taxon>Bacteria</taxon>
        <taxon>Pseudomonadati</taxon>
        <taxon>Pseudomonadota</taxon>
        <taxon>Alphaproteobacteria</taxon>
        <taxon>Rhodobacterales</taxon>
        <taxon>Roseobacteraceae</taxon>
        <taxon>Roseovarius</taxon>
    </lineage>
</organism>
<name>A0A1I5FY47_9RHOB</name>
<dbReference type="Proteomes" id="UP000198599">
    <property type="component" value="Unassembled WGS sequence"/>
</dbReference>
<protein>
    <recommendedName>
        <fullName evidence="3">DUF937 domain-containing protein</fullName>
    </recommendedName>
</protein>
<proteinExistence type="predicted"/>
<keyword evidence="2" id="KW-1185">Reference proteome</keyword>
<accession>A0A1I5FY47</accession>
<evidence type="ECO:0000313" key="2">
    <source>
        <dbReference type="Proteomes" id="UP000198599"/>
    </source>
</evidence>
<dbReference type="InterPro" id="IPR009282">
    <property type="entry name" value="DUF937"/>
</dbReference>
<evidence type="ECO:0000313" key="1">
    <source>
        <dbReference type="EMBL" id="SFO28682.1"/>
    </source>
</evidence>
<evidence type="ECO:0008006" key="3">
    <source>
        <dbReference type="Google" id="ProtNLM"/>
    </source>
</evidence>
<dbReference type="Pfam" id="PF06078">
    <property type="entry name" value="DUF937"/>
    <property type="match status" value="1"/>
</dbReference>
<dbReference type="EMBL" id="FOVP01000023">
    <property type="protein sequence ID" value="SFO28682.1"/>
    <property type="molecule type" value="Genomic_DNA"/>
</dbReference>
<gene>
    <name evidence="1" type="ORF">SAMN04487859_1239</name>
</gene>
<dbReference type="AlphaFoldDB" id="A0A1I5FY47"/>